<comment type="subcellular location">
    <subcellularLocation>
        <location evidence="1">Membrane</location>
        <topology evidence="1">Single-pass membrane protein</topology>
    </subcellularLocation>
</comment>
<evidence type="ECO:0000256" key="5">
    <source>
        <dbReference type="SAM" id="SignalP"/>
    </source>
</evidence>
<evidence type="ECO:0000256" key="2">
    <source>
        <dbReference type="ARBA" id="ARBA00022692"/>
    </source>
</evidence>
<comment type="caution">
    <text evidence="7">The sequence shown here is derived from an EMBL/GenBank/DDBJ whole genome shotgun (WGS) entry which is preliminary data.</text>
</comment>
<dbReference type="RefSeq" id="WP_165257692.1">
    <property type="nucleotide sequence ID" value="NZ_JAAKGT010000003.1"/>
</dbReference>
<feature type="chain" id="PRO_5026085488" evidence="5">
    <location>
        <begin position="23"/>
        <end position="269"/>
    </location>
</feature>
<dbReference type="Gene3D" id="3.30.1150.10">
    <property type="match status" value="1"/>
</dbReference>
<keyword evidence="4" id="KW-0472">Membrane</keyword>
<dbReference type="SUPFAM" id="SSF74653">
    <property type="entry name" value="TolA/TonB C-terminal domain"/>
    <property type="match status" value="1"/>
</dbReference>
<feature type="domain" description="TonB C-terminal" evidence="6">
    <location>
        <begin position="48"/>
        <end position="122"/>
    </location>
</feature>
<evidence type="ECO:0000259" key="6">
    <source>
        <dbReference type="Pfam" id="PF03544"/>
    </source>
</evidence>
<sequence length="269" mass="28164">MISTARFLGLAVSLALAGSAMAQAPSPGREIVDGVVWKSKPNANDMANYYPYRAMRQGIGGWALLRCRVSADGRLEACRAPASFPKDEHFDDMALKLADKFRMAPATTDGQPVAGAMITIPITLVTPSGHNNVQIPQPGTGAILTLEPNGPAPCMLEGQPAAKCALHGLDWKASPTVGLYGPIVAAIGPENGLTHLECTAKGGALTGCRAIGEHLTQAGGEAMLALAPRFIPPERARDGSKVEGQQVIAVFDWPALNAAYAPVYRDASK</sequence>
<evidence type="ECO:0000256" key="4">
    <source>
        <dbReference type="ARBA" id="ARBA00023136"/>
    </source>
</evidence>
<accession>A0A6G4QXE8</accession>
<name>A0A6G4QXE8_9CAUL</name>
<dbReference type="Pfam" id="PF03544">
    <property type="entry name" value="TonB_C"/>
    <property type="match status" value="1"/>
</dbReference>
<dbReference type="EMBL" id="JAAKGT010000003">
    <property type="protein sequence ID" value="NGM49608.1"/>
    <property type="molecule type" value="Genomic_DNA"/>
</dbReference>
<keyword evidence="2" id="KW-0812">Transmembrane</keyword>
<dbReference type="InterPro" id="IPR037682">
    <property type="entry name" value="TonB_C"/>
</dbReference>
<dbReference type="InterPro" id="IPR006260">
    <property type="entry name" value="TonB/TolA_C"/>
</dbReference>
<dbReference type="GO" id="GO:0055085">
    <property type="term" value="P:transmembrane transport"/>
    <property type="evidence" value="ECO:0007669"/>
    <property type="project" value="InterPro"/>
</dbReference>
<organism evidence="7">
    <name type="scientific">Caulobacter sp. 602-2</name>
    <dbReference type="NCBI Taxonomy" id="2710887"/>
    <lineage>
        <taxon>Bacteria</taxon>
        <taxon>Pseudomonadati</taxon>
        <taxon>Pseudomonadota</taxon>
        <taxon>Alphaproteobacteria</taxon>
        <taxon>Caulobacterales</taxon>
        <taxon>Caulobacteraceae</taxon>
        <taxon>Caulobacter</taxon>
    </lineage>
</organism>
<dbReference type="AlphaFoldDB" id="A0A6G4QXE8"/>
<feature type="signal peptide" evidence="5">
    <location>
        <begin position="1"/>
        <end position="22"/>
    </location>
</feature>
<dbReference type="NCBIfam" id="TIGR01352">
    <property type="entry name" value="tonB_Cterm"/>
    <property type="match status" value="1"/>
</dbReference>
<evidence type="ECO:0000313" key="7">
    <source>
        <dbReference type="EMBL" id="NGM49608.1"/>
    </source>
</evidence>
<proteinExistence type="predicted"/>
<evidence type="ECO:0000256" key="1">
    <source>
        <dbReference type="ARBA" id="ARBA00004167"/>
    </source>
</evidence>
<keyword evidence="3" id="KW-1133">Transmembrane helix</keyword>
<evidence type="ECO:0000256" key="3">
    <source>
        <dbReference type="ARBA" id="ARBA00022989"/>
    </source>
</evidence>
<dbReference type="GO" id="GO:0016020">
    <property type="term" value="C:membrane"/>
    <property type="evidence" value="ECO:0007669"/>
    <property type="project" value="UniProtKB-SubCell"/>
</dbReference>
<reference evidence="7" key="1">
    <citation type="submission" date="2020-02" db="EMBL/GenBank/DDBJ databases">
        <authorList>
            <person name="Gao J."/>
            <person name="Sun J."/>
        </authorList>
    </citation>
    <scope>NUCLEOTIDE SEQUENCE</scope>
    <source>
        <strain evidence="7">602-2</strain>
    </source>
</reference>
<protein>
    <submittedName>
        <fullName evidence="7">Energy transducer TonB</fullName>
    </submittedName>
</protein>
<keyword evidence="5" id="KW-0732">Signal</keyword>
<gene>
    <name evidence="7" type="ORF">G5B46_08320</name>
</gene>